<proteinExistence type="predicted"/>
<dbReference type="EMBL" id="CATQJA010002699">
    <property type="protein sequence ID" value="CAJ0584616.1"/>
    <property type="molecule type" value="Genomic_DNA"/>
</dbReference>
<feature type="non-terminal residue" evidence="1">
    <location>
        <position position="1"/>
    </location>
</feature>
<comment type="caution">
    <text evidence="1">The sequence shown here is derived from an EMBL/GenBank/DDBJ whole genome shotgun (WGS) entry which is preliminary data.</text>
</comment>
<keyword evidence="2" id="KW-1185">Reference proteome</keyword>
<protein>
    <submittedName>
        <fullName evidence="1">Uncharacterized protein</fullName>
    </submittedName>
</protein>
<dbReference type="AlphaFoldDB" id="A0AA36GGS5"/>
<sequence>MVLCESCFTKINCTDDNNNTTVSKPSKIPIMTMDLLDFVCLYPLGQYPQNRFKEIRTGSKIPVLKTYLRRPRKFALSKAKSMHDLVMNDFMNMLG</sequence>
<dbReference type="Proteomes" id="UP001177023">
    <property type="component" value="Unassembled WGS sequence"/>
</dbReference>
<reference evidence="1" key="1">
    <citation type="submission" date="2023-06" db="EMBL/GenBank/DDBJ databases">
        <authorList>
            <person name="Delattre M."/>
        </authorList>
    </citation>
    <scope>NUCLEOTIDE SEQUENCE</scope>
    <source>
        <strain evidence="1">AF72</strain>
    </source>
</reference>
<organism evidence="1 2">
    <name type="scientific">Mesorhabditis spiculigera</name>
    <dbReference type="NCBI Taxonomy" id="96644"/>
    <lineage>
        <taxon>Eukaryota</taxon>
        <taxon>Metazoa</taxon>
        <taxon>Ecdysozoa</taxon>
        <taxon>Nematoda</taxon>
        <taxon>Chromadorea</taxon>
        <taxon>Rhabditida</taxon>
        <taxon>Rhabditina</taxon>
        <taxon>Rhabditomorpha</taxon>
        <taxon>Rhabditoidea</taxon>
        <taxon>Rhabditidae</taxon>
        <taxon>Mesorhabditinae</taxon>
        <taxon>Mesorhabditis</taxon>
    </lineage>
</organism>
<name>A0AA36GGS5_9BILA</name>
<gene>
    <name evidence="1" type="ORF">MSPICULIGERA_LOCUS22663</name>
</gene>
<accession>A0AA36GGS5</accession>
<evidence type="ECO:0000313" key="2">
    <source>
        <dbReference type="Proteomes" id="UP001177023"/>
    </source>
</evidence>
<evidence type="ECO:0000313" key="1">
    <source>
        <dbReference type="EMBL" id="CAJ0584616.1"/>
    </source>
</evidence>